<dbReference type="EMBL" id="CABFNQ020000485">
    <property type="protein sequence ID" value="CAH0016831.1"/>
    <property type="molecule type" value="Genomic_DNA"/>
</dbReference>
<keyword evidence="2" id="KW-1185">Reference proteome</keyword>
<organism evidence="1 2">
    <name type="scientific">Clonostachys rhizophaga</name>
    <dbReference type="NCBI Taxonomy" id="160324"/>
    <lineage>
        <taxon>Eukaryota</taxon>
        <taxon>Fungi</taxon>
        <taxon>Dikarya</taxon>
        <taxon>Ascomycota</taxon>
        <taxon>Pezizomycotina</taxon>
        <taxon>Sordariomycetes</taxon>
        <taxon>Hypocreomycetidae</taxon>
        <taxon>Hypocreales</taxon>
        <taxon>Bionectriaceae</taxon>
        <taxon>Clonostachys</taxon>
    </lineage>
</organism>
<comment type="caution">
    <text evidence="1">The sequence shown here is derived from an EMBL/GenBank/DDBJ whole genome shotgun (WGS) entry which is preliminary data.</text>
</comment>
<dbReference type="Proteomes" id="UP000696573">
    <property type="component" value="Unassembled WGS sequence"/>
</dbReference>
<evidence type="ECO:0000313" key="2">
    <source>
        <dbReference type="Proteomes" id="UP000696573"/>
    </source>
</evidence>
<reference evidence="1" key="1">
    <citation type="submission" date="2021-10" db="EMBL/GenBank/DDBJ databases">
        <authorList>
            <person name="Piombo E."/>
        </authorList>
    </citation>
    <scope>NUCLEOTIDE SEQUENCE</scope>
</reference>
<accession>A0A9N9V4X3</accession>
<feature type="non-terminal residue" evidence="1">
    <location>
        <position position="1"/>
    </location>
</feature>
<gene>
    <name evidence="1" type="ORF">CRHIZ90672A_00014139</name>
</gene>
<protein>
    <submittedName>
        <fullName evidence="1">Uncharacterized protein</fullName>
    </submittedName>
</protein>
<evidence type="ECO:0000313" key="1">
    <source>
        <dbReference type="EMBL" id="CAH0016831.1"/>
    </source>
</evidence>
<dbReference type="AlphaFoldDB" id="A0A9N9V4X3"/>
<name>A0A9N9V4X3_9HYPO</name>
<proteinExistence type="predicted"/>
<dbReference type="OrthoDB" id="5424234at2759"/>
<sequence length="80" mass="8998">RADRESQLKLVFFEPTGKRAATMDNADHVALPKGIVVNTSTIYQEVANFPQVPPDQVWKYWKEFYSKQANGAACRDQPAG</sequence>